<protein>
    <submittedName>
        <fullName evidence="4">DEAD/DEAH box helicase family protein</fullName>
    </submittedName>
</protein>
<evidence type="ECO:0000313" key="4">
    <source>
        <dbReference type="EMBL" id="MBI8988565.1"/>
    </source>
</evidence>
<organism evidence="4 5">
    <name type="scientific">Corynebacterium meridianum</name>
    <dbReference type="NCBI Taxonomy" id="2765363"/>
    <lineage>
        <taxon>Bacteria</taxon>
        <taxon>Bacillati</taxon>
        <taxon>Actinomycetota</taxon>
        <taxon>Actinomycetes</taxon>
        <taxon>Mycobacteriales</taxon>
        <taxon>Corynebacteriaceae</taxon>
        <taxon>Corynebacterium</taxon>
    </lineage>
</organism>
<dbReference type="EMBL" id="JAEIOS010000009">
    <property type="protein sequence ID" value="MBI8988565.1"/>
    <property type="molecule type" value="Genomic_DNA"/>
</dbReference>
<evidence type="ECO:0000259" key="2">
    <source>
        <dbReference type="Pfam" id="PF04851"/>
    </source>
</evidence>
<feature type="domain" description="Type III restriction enzyme C-terminal endonuclease" evidence="3">
    <location>
        <begin position="882"/>
        <end position="981"/>
    </location>
</feature>
<dbReference type="Pfam" id="PF04851">
    <property type="entry name" value="ResIII"/>
    <property type="match status" value="1"/>
</dbReference>
<dbReference type="SUPFAM" id="SSF52540">
    <property type="entry name" value="P-loop containing nucleoside triphosphate hydrolases"/>
    <property type="match status" value="2"/>
</dbReference>
<evidence type="ECO:0000256" key="1">
    <source>
        <dbReference type="SAM" id="MobiDB-lite"/>
    </source>
</evidence>
<gene>
    <name evidence="4" type="ORF">JDV75_02125</name>
</gene>
<dbReference type="InterPro" id="IPR045572">
    <property type="entry name" value="RE_endonuc_C"/>
</dbReference>
<dbReference type="GO" id="GO:0015668">
    <property type="term" value="F:type III site-specific deoxyribonuclease activity"/>
    <property type="evidence" value="ECO:0007669"/>
    <property type="project" value="InterPro"/>
</dbReference>
<keyword evidence="4" id="KW-0067">ATP-binding</keyword>
<accession>A0A934M800</accession>
<sequence>MKFVFDDSQAHQLEAIDSVADLFLGQPADAGAGRTGYRLGHDSPAPGNPGTRSAGDLDLVDEIGAVGNNLLLDRDTILENLRRVQDRGGLEITDSLIDGLQFDVEMETGTGKTYVYLRTILELARRYAFRKFIILVPSVAIREGVRTSIDLMREHFRTLYPDQPFDSFVYSGKQPEEVRSFATSTGVQIMVMTIASLRGDRNNRIIHQRHDRLNGLEPIEFLEAVRPIVIMDEPQNMESLLSRSAVGELDPLCTLRYSATHRTTRNTVYRLDPVDAHRLGLVKQIVVAETVREGEDTTPYIRLLRVRNKPSFQARLELIAVGRDGALKRSRRWVKPGVDLEGLTRNPAYAGNWCIDEISLAPEYVTLTNHPEKLIVGGSIGGESGDIHREMIRETIREHLRKASRVNPEGIKVLSLFFVDRVADYLGSGSDNLDADGEFAKWFDRILDEEREGNPDWATAVPGPARDLRAGYFAQMQKGTGTTKTVTFVDSSGTTRKDDDAYDLIMRDRSRLLSTDEPVQFIFSHSALREGWDNPNVFQICTLREMGGETERRQTIGRGLRLPVNQTGERQTDRSLAQLTVIANESYREFAAGLQAEYTRGNVSVGQVREGEFARIAVSDGTGVHRLGFARSKEIHGHLRQAGFIDDRGGVEPSFRPDEPGFTLRLPDPYTRIETEIIDRITTCVNGITRPRRDRTSRRLNRQLYSTGEFERFWGTITARTTHRVSLDRGQLINDTIATIRNAPPITPVRVRVTRSDIAITRGGAKATGRATRTSATSQNHPLPDIAGQLQETTCLTRQTIIDILIGSGRLADLAANPNGFTGMVRDAIDTHLPSALVAGVRYEKTAGSVYELGDLRADAIAEAEKDRFIDRLYRVKNTGKTDFDIVVCDSDAERQLAELLDNRGDVRLFMKLPDRFRIDTPVGPYSPGWAFLKVGGGGERICTVLDTGRTSDPTRRDPSKNAKIDAARKHFAAIGVNYEVGIPGEWIL</sequence>
<dbReference type="Gene3D" id="3.40.50.300">
    <property type="entry name" value="P-loop containing nucleotide triphosphate hydrolases"/>
    <property type="match status" value="2"/>
</dbReference>
<comment type="caution">
    <text evidence="4">The sequence shown here is derived from an EMBL/GenBank/DDBJ whole genome shotgun (WGS) entry which is preliminary data.</text>
</comment>
<dbReference type="RefSeq" id="WP_198737590.1">
    <property type="nucleotide sequence ID" value="NZ_JAEIOS010000009.1"/>
</dbReference>
<dbReference type="GO" id="GO:0005524">
    <property type="term" value="F:ATP binding"/>
    <property type="evidence" value="ECO:0007669"/>
    <property type="project" value="InterPro"/>
</dbReference>
<keyword evidence="4" id="KW-0547">Nucleotide-binding</keyword>
<evidence type="ECO:0000259" key="3">
    <source>
        <dbReference type="Pfam" id="PF19778"/>
    </source>
</evidence>
<dbReference type="Pfam" id="PF19778">
    <property type="entry name" value="RE_endonuc"/>
    <property type="match status" value="1"/>
</dbReference>
<dbReference type="InterPro" id="IPR006935">
    <property type="entry name" value="Helicase/UvrB_N"/>
</dbReference>
<dbReference type="InterPro" id="IPR027417">
    <property type="entry name" value="P-loop_NTPase"/>
</dbReference>
<dbReference type="AlphaFoldDB" id="A0A934M800"/>
<dbReference type="GO" id="GO:0004386">
    <property type="term" value="F:helicase activity"/>
    <property type="evidence" value="ECO:0007669"/>
    <property type="project" value="UniProtKB-KW"/>
</dbReference>
<feature type="region of interest" description="Disordered" evidence="1">
    <location>
        <begin position="34"/>
        <end position="54"/>
    </location>
</feature>
<evidence type="ECO:0000313" key="5">
    <source>
        <dbReference type="Proteomes" id="UP000645966"/>
    </source>
</evidence>
<keyword evidence="4" id="KW-0378">Hydrolase</keyword>
<reference evidence="4" key="1">
    <citation type="submission" date="2020-12" db="EMBL/GenBank/DDBJ databases">
        <title>Genome public.</title>
        <authorList>
            <person name="Sun Q."/>
        </authorList>
    </citation>
    <scope>NUCLEOTIDE SEQUENCE</scope>
    <source>
        <strain evidence="4">CCM 8863</strain>
    </source>
</reference>
<name>A0A934M800_9CORY</name>
<proteinExistence type="predicted"/>
<dbReference type="Proteomes" id="UP000645966">
    <property type="component" value="Unassembled WGS sequence"/>
</dbReference>
<keyword evidence="4" id="KW-0347">Helicase</keyword>
<dbReference type="GO" id="GO:0003677">
    <property type="term" value="F:DNA binding"/>
    <property type="evidence" value="ECO:0007669"/>
    <property type="project" value="InterPro"/>
</dbReference>
<feature type="domain" description="Helicase/UvrB N-terminal" evidence="2">
    <location>
        <begin position="104"/>
        <end position="239"/>
    </location>
</feature>
<keyword evidence="5" id="KW-1185">Reference proteome</keyword>